<evidence type="ECO:0000256" key="1">
    <source>
        <dbReference type="SAM" id="MobiDB-lite"/>
    </source>
</evidence>
<proteinExistence type="predicted"/>
<keyword evidence="3" id="KW-1185">Reference proteome</keyword>
<protein>
    <submittedName>
        <fullName evidence="2">Uncharacterized protein</fullName>
    </submittedName>
</protein>
<evidence type="ECO:0000313" key="3">
    <source>
        <dbReference type="Proteomes" id="UP000235786"/>
    </source>
</evidence>
<feature type="region of interest" description="Disordered" evidence="1">
    <location>
        <begin position="125"/>
        <end position="209"/>
    </location>
</feature>
<feature type="region of interest" description="Disordered" evidence="1">
    <location>
        <begin position="88"/>
        <end position="107"/>
    </location>
</feature>
<reference evidence="2 3" key="1">
    <citation type="submission" date="2016-04" db="EMBL/GenBank/DDBJ databases">
        <title>A degradative enzymes factory behind the ericoid mycorrhizal symbiosis.</title>
        <authorList>
            <consortium name="DOE Joint Genome Institute"/>
            <person name="Martino E."/>
            <person name="Morin E."/>
            <person name="Grelet G."/>
            <person name="Kuo A."/>
            <person name="Kohler A."/>
            <person name="Daghino S."/>
            <person name="Barry K."/>
            <person name="Choi C."/>
            <person name="Cichocki N."/>
            <person name="Clum A."/>
            <person name="Copeland A."/>
            <person name="Hainaut M."/>
            <person name="Haridas S."/>
            <person name="Labutti K."/>
            <person name="Lindquist E."/>
            <person name="Lipzen A."/>
            <person name="Khouja H.-R."/>
            <person name="Murat C."/>
            <person name="Ohm R."/>
            <person name="Olson A."/>
            <person name="Spatafora J."/>
            <person name="Veneault-Fourrey C."/>
            <person name="Henrissat B."/>
            <person name="Grigoriev I."/>
            <person name="Martin F."/>
            <person name="Perotto S."/>
        </authorList>
    </citation>
    <scope>NUCLEOTIDE SEQUENCE [LARGE SCALE GENOMIC DNA]</scope>
    <source>
        <strain evidence="2 3">F</strain>
    </source>
</reference>
<dbReference type="AlphaFoldDB" id="A0A2J6R876"/>
<gene>
    <name evidence="2" type="ORF">L207DRAFT_588219</name>
</gene>
<dbReference type="OrthoDB" id="5426872at2759"/>
<sequence>MSAFPPQRTIPSVPIPQEIALKFLSNYLEATKSSPYLLPNARLESSGPTAGSSASSVTIHNLRRVEAGLRGEWLAPTLDLEEGNITVAEGMDDGTNKGQDVNEEGEGEGWMDLDEYQREQSIEGGEIGDRIQGVAVGDSDLEGPQVVEDEKEKEAVDMNAHTSKKTKATHSSARASKPLDKEARKKEKKERMRQERRMREEARKLQSQE</sequence>
<evidence type="ECO:0000313" key="2">
    <source>
        <dbReference type="EMBL" id="PMD34706.1"/>
    </source>
</evidence>
<name>A0A2J6R876_HYAVF</name>
<accession>A0A2J6R876</accession>
<dbReference type="EMBL" id="KZ613953">
    <property type="protein sequence ID" value="PMD34706.1"/>
    <property type="molecule type" value="Genomic_DNA"/>
</dbReference>
<organism evidence="2 3">
    <name type="scientific">Hyaloscypha variabilis (strain UAMH 11265 / GT02V1 / F)</name>
    <name type="common">Meliniomyces variabilis</name>
    <dbReference type="NCBI Taxonomy" id="1149755"/>
    <lineage>
        <taxon>Eukaryota</taxon>
        <taxon>Fungi</taxon>
        <taxon>Dikarya</taxon>
        <taxon>Ascomycota</taxon>
        <taxon>Pezizomycotina</taxon>
        <taxon>Leotiomycetes</taxon>
        <taxon>Helotiales</taxon>
        <taxon>Hyaloscyphaceae</taxon>
        <taxon>Hyaloscypha</taxon>
        <taxon>Hyaloscypha variabilis</taxon>
    </lineage>
</organism>
<feature type="compositionally biased region" description="Basic and acidic residues" evidence="1">
    <location>
        <begin position="177"/>
        <end position="209"/>
    </location>
</feature>
<dbReference type="Proteomes" id="UP000235786">
    <property type="component" value="Unassembled WGS sequence"/>
</dbReference>